<dbReference type="RefSeq" id="WP_345217992.1">
    <property type="nucleotide sequence ID" value="NZ_BAAAXE010000001.1"/>
</dbReference>
<evidence type="ECO:0000313" key="6">
    <source>
        <dbReference type="EMBL" id="MFB9519132.1"/>
    </source>
</evidence>
<name>A0ABV5P7E9_STRCM</name>
<proteinExistence type="predicted"/>
<evidence type="ECO:0000256" key="1">
    <source>
        <dbReference type="ARBA" id="ARBA00023015"/>
    </source>
</evidence>
<sequence>MVVKKRQSDPSGTPGIPEVRFHAPGGAPAGVEVLTLAALRANACADSIAATHRPDFHHLLRLERGDLPLMVDFASYRVRPGEWLWVRPGQVHRWDGLYGAEGTLVLFEAGFPDPATSAAARLDDPFGPTVRRPGAAAAEAAGRALEHLHAEYRALRDAGTGPGLPPDTGTGTGTGPDLPPDPGADPRLPPDAEAESGLPLDAHLSVLRHLLAVLLLRLAPVGEPAAGCAEPDAFLRFRTAVERDFARTRRVDDYARELGYAPRTLSRATLSAAGVGAKEFIDRRVVLEAKRLLAHSDHSASRVAALLGFRDAANFGKYFQQRTGESPLGFRTTARGGGPGPTSAR</sequence>
<feature type="domain" description="HTH araC/xylS-type" evidence="5">
    <location>
        <begin position="235"/>
        <end position="333"/>
    </location>
</feature>
<dbReference type="Gene3D" id="1.10.10.60">
    <property type="entry name" value="Homeodomain-like"/>
    <property type="match status" value="1"/>
</dbReference>
<evidence type="ECO:0000313" key="7">
    <source>
        <dbReference type="Proteomes" id="UP001589718"/>
    </source>
</evidence>
<dbReference type="PANTHER" id="PTHR43280">
    <property type="entry name" value="ARAC-FAMILY TRANSCRIPTIONAL REGULATOR"/>
    <property type="match status" value="1"/>
</dbReference>
<dbReference type="InterPro" id="IPR037923">
    <property type="entry name" value="HTH-like"/>
</dbReference>
<dbReference type="Pfam" id="PF12833">
    <property type="entry name" value="HTH_18"/>
    <property type="match status" value="1"/>
</dbReference>
<feature type="region of interest" description="Disordered" evidence="4">
    <location>
        <begin position="1"/>
        <end position="21"/>
    </location>
</feature>
<feature type="compositionally biased region" description="Pro residues" evidence="4">
    <location>
        <begin position="177"/>
        <end position="189"/>
    </location>
</feature>
<keyword evidence="2" id="KW-0238">DNA-binding</keyword>
<dbReference type="Proteomes" id="UP001589718">
    <property type="component" value="Unassembled WGS sequence"/>
</dbReference>
<comment type="caution">
    <text evidence="6">The sequence shown here is derived from an EMBL/GenBank/DDBJ whole genome shotgun (WGS) entry which is preliminary data.</text>
</comment>
<reference evidence="6 7" key="1">
    <citation type="submission" date="2024-09" db="EMBL/GenBank/DDBJ databases">
        <authorList>
            <person name="Sun Q."/>
            <person name="Mori K."/>
        </authorList>
    </citation>
    <scope>NUCLEOTIDE SEQUENCE [LARGE SCALE GENOMIC DNA]</scope>
    <source>
        <strain evidence="6 7">JCM 4362</strain>
    </source>
</reference>
<evidence type="ECO:0000256" key="2">
    <source>
        <dbReference type="ARBA" id="ARBA00023125"/>
    </source>
</evidence>
<dbReference type="EMBL" id="JBHMCR010000002">
    <property type="protein sequence ID" value="MFB9519132.1"/>
    <property type="molecule type" value="Genomic_DNA"/>
</dbReference>
<dbReference type="PROSITE" id="PS01124">
    <property type="entry name" value="HTH_ARAC_FAMILY_2"/>
    <property type="match status" value="1"/>
</dbReference>
<gene>
    <name evidence="6" type="ORF">ACFFTU_04090</name>
</gene>
<organism evidence="6 7">
    <name type="scientific">Streptomyces cremeus</name>
    <dbReference type="NCBI Taxonomy" id="66881"/>
    <lineage>
        <taxon>Bacteria</taxon>
        <taxon>Bacillati</taxon>
        <taxon>Actinomycetota</taxon>
        <taxon>Actinomycetes</taxon>
        <taxon>Kitasatosporales</taxon>
        <taxon>Streptomycetaceae</taxon>
        <taxon>Streptomyces</taxon>
    </lineage>
</organism>
<dbReference type="SMART" id="SM00342">
    <property type="entry name" value="HTH_ARAC"/>
    <property type="match status" value="1"/>
</dbReference>
<protein>
    <submittedName>
        <fullName evidence="6">Helix-turn-helix domain-containing protein</fullName>
    </submittedName>
</protein>
<evidence type="ECO:0000256" key="3">
    <source>
        <dbReference type="ARBA" id="ARBA00023163"/>
    </source>
</evidence>
<keyword evidence="7" id="KW-1185">Reference proteome</keyword>
<dbReference type="InterPro" id="IPR018060">
    <property type="entry name" value="HTH_AraC"/>
</dbReference>
<feature type="region of interest" description="Disordered" evidence="4">
    <location>
        <begin position="326"/>
        <end position="345"/>
    </location>
</feature>
<evidence type="ECO:0000256" key="4">
    <source>
        <dbReference type="SAM" id="MobiDB-lite"/>
    </source>
</evidence>
<keyword evidence="1" id="KW-0805">Transcription regulation</keyword>
<accession>A0ABV5P7E9</accession>
<dbReference type="SUPFAM" id="SSF46689">
    <property type="entry name" value="Homeodomain-like"/>
    <property type="match status" value="1"/>
</dbReference>
<feature type="compositionally biased region" description="Gly residues" evidence="4">
    <location>
        <begin position="335"/>
        <end position="345"/>
    </location>
</feature>
<dbReference type="PANTHER" id="PTHR43280:SF32">
    <property type="entry name" value="TRANSCRIPTIONAL REGULATORY PROTEIN"/>
    <property type="match status" value="1"/>
</dbReference>
<dbReference type="SUPFAM" id="SSF51215">
    <property type="entry name" value="Regulatory protein AraC"/>
    <property type="match status" value="1"/>
</dbReference>
<keyword evidence="3" id="KW-0804">Transcription</keyword>
<dbReference type="InterPro" id="IPR009057">
    <property type="entry name" value="Homeodomain-like_sf"/>
</dbReference>
<evidence type="ECO:0000259" key="5">
    <source>
        <dbReference type="PROSITE" id="PS01124"/>
    </source>
</evidence>
<feature type="region of interest" description="Disordered" evidence="4">
    <location>
        <begin position="156"/>
        <end position="196"/>
    </location>
</feature>